<protein>
    <submittedName>
        <fullName evidence="1">Uncharacterized protein</fullName>
    </submittedName>
</protein>
<name>A0A6G4MIN4_9ENTR</name>
<proteinExistence type="predicted"/>
<dbReference type="RefSeq" id="WP_163358392.1">
    <property type="nucleotide sequence ID" value="NZ_JAAJRM010000001.1"/>
</dbReference>
<dbReference type="AlphaFoldDB" id="A0A6G4MIN4"/>
<reference evidence="1" key="1">
    <citation type="submission" date="2020-02" db="EMBL/GenBank/DDBJ databases">
        <title>WGS of Carbapenem-Resistant Enterobacteriaceae.</title>
        <authorList>
            <person name="Tokajian S."/>
            <person name="El Chaar M."/>
            <person name="El Khoury M."/>
        </authorList>
    </citation>
    <scope>NUCLEOTIDE SEQUENCE</scope>
    <source>
        <strain evidence="1">EHM_71</strain>
    </source>
</reference>
<evidence type="ECO:0000313" key="1">
    <source>
        <dbReference type="EMBL" id="NGF41103.1"/>
    </source>
</evidence>
<gene>
    <name evidence="1" type="ORF">G5635_01575</name>
</gene>
<comment type="caution">
    <text evidence="1">The sequence shown here is derived from an EMBL/GenBank/DDBJ whole genome shotgun (WGS) entry which is preliminary data.</text>
</comment>
<organism evidence="1">
    <name type="scientific">Enterobacter hormaechei</name>
    <dbReference type="NCBI Taxonomy" id="158836"/>
    <lineage>
        <taxon>Bacteria</taxon>
        <taxon>Pseudomonadati</taxon>
        <taxon>Pseudomonadota</taxon>
        <taxon>Gammaproteobacteria</taxon>
        <taxon>Enterobacterales</taxon>
        <taxon>Enterobacteriaceae</taxon>
        <taxon>Enterobacter</taxon>
        <taxon>Enterobacter cloacae complex</taxon>
    </lineage>
</organism>
<sequence length="253" mass="27137">MMMKPIKCKKLAVSRVSSPPRCSKPPGVPFTDEIHFHLFFDARIAAPVLIAAVSDSANTSAGIIGNRAAQKALVLTQSISPVSCDVIATCSSFIRAAFSSSLSYRELFIIMSNIDRFDEIAGQVFADLYNTFPLTKTLGLANYIEGDSALDPDGFTGAELTAEAEFVKATITWLINAGFLSSGGFHGEYFMDVILTPKGLECLKLMPDSLTSPAGNELIKAVKSGSKETLKMITNHVLALGVKIMASKYGLIN</sequence>
<accession>A0A6G4MIN4</accession>
<dbReference type="EMBL" id="JAAJRM010000001">
    <property type="protein sequence ID" value="NGF41103.1"/>
    <property type="molecule type" value="Genomic_DNA"/>
</dbReference>